<dbReference type="AlphaFoldDB" id="A0A2J7QZF9"/>
<dbReference type="GO" id="GO:0005829">
    <property type="term" value="C:cytosol"/>
    <property type="evidence" value="ECO:0007669"/>
    <property type="project" value="TreeGrafter"/>
</dbReference>
<dbReference type="CDD" id="cd19496">
    <property type="entry name" value="Elp5"/>
    <property type="match status" value="1"/>
</dbReference>
<evidence type="ECO:0000256" key="9">
    <source>
        <dbReference type="SAM" id="MobiDB-lite"/>
    </source>
</evidence>
<sequence length="302" mass="33951">MLSNILTRKQPSTLVCIQDSLEQSGLHLLRAFAQHAVDRKESHVHILCYEHPTIKMKTGLRNSSEDHVHFHDCFTDHRGWIDSQEKENIRSDVHTKGNSILSVLQTSPVTSTNDCIIIIDSLTPLIYNIGFTRCYRELHSLLVKSTNGLTVSQVICLIHEDTLPDVHVALPQLCHLATTTVKIGSHTQSSRGNPTASIIHKKQGGKILRQVEYYSIDADNRLKSEILTLVTPTVAGVNEDENQLPEDLTTFKLSLGQQEKEARSQLVLPYLRINSEKGGKVFYQPDAADDWDEEDPDDDLDI</sequence>
<accession>A0A2J7QZF9</accession>
<organism evidence="10 11">
    <name type="scientific">Cryptotermes secundus</name>
    <dbReference type="NCBI Taxonomy" id="105785"/>
    <lineage>
        <taxon>Eukaryota</taxon>
        <taxon>Metazoa</taxon>
        <taxon>Ecdysozoa</taxon>
        <taxon>Arthropoda</taxon>
        <taxon>Hexapoda</taxon>
        <taxon>Insecta</taxon>
        <taxon>Pterygota</taxon>
        <taxon>Neoptera</taxon>
        <taxon>Polyneoptera</taxon>
        <taxon>Dictyoptera</taxon>
        <taxon>Blattodea</taxon>
        <taxon>Blattoidea</taxon>
        <taxon>Termitoidae</taxon>
        <taxon>Kalotermitidae</taxon>
        <taxon>Cryptotermitinae</taxon>
        <taxon>Cryptotermes</taxon>
    </lineage>
</organism>
<dbReference type="STRING" id="105785.A0A2J7QZF9"/>
<dbReference type="EMBL" id="NEVH01009069">
    <property type="protein sequence ID" value="PNF33969.1"/>
    <property type="molecule type" value="Genomic_DNA"/>
</dbReference>
<dbReference type="GO" id="GO:0002098">
    <property type="term" value="P:tRNA wobble uridine modification"/>
    <property type="evidence" value="ECO:0007669"/>
    <property type="project" value="InterPro"/>
</dbReference>
<comment type="similarity">
    <text evidence="4">Belongs to the ELP5 family.</text>
</comment>
<keyword evidence="7" id="KW-0819">tRNA processing</keyword>
<dbReference type="GO" id="GO:0033588">
    <property type="term" value="C:elongator holoenzyme complex"/>
    <property type="evidence" value="ECO:0007669"/>
    <property type="project" value="InterPro"/>
</dbReference>
<dbReference type="Pfam" id="PF10483">
    <property type="entry name" value="Elong_Iki1"/>
    <property type="match status" value="1"/>
</dbReference>
<evidence type="ECO:0000256" key="2">
    <source>
        <dbReference type="ARBA" id="ARBA00004496"/>
    </source>
</evidence>
<dbReference type="InterPro" id="IPR019519">
    <property type="entry name" value="Elp5"/>
</dbReference>
<dbReference type="GO" id="GO:0005634">
    <property type="term" value="C:nucleus"/>
    <property type="evidence" value="ECO:0007669"/>
    <property type="project" value="UniProtKB-SubCell"/>
</dbReference>
<feature type="compositionally biased region" description="Acidic residues" evidence="9">
    <location>
        <begin position="287"/>
        <end position="302"/>
    </location>
</feature>
<evidence type="ECO:0000256" key="6">
    <source>
        <dbReference type="ARBA" id="ARBA00022490"/>
    </source>
</evidence>
<dbReference type="Proteomes" id="UP000235965">
    <property type="component" value="Unassembled WGS sequence"/>
</dbReference>
<feature type="region of interest" description="Disordered" evidence="9">
    <location>
        <begin position="282"/>
        <end position="302"/>
    </location>
</feature>
<dbReference type="PANTHER" id="PTHR15641">
    <property type="entry name" value="ELONGATOR COMPLEX PROTEIN 5"/>
    <property type="match status" value="1"/>
</dbReference>
<dbReference type="InterPro" id="IPR027417">
    <property type="entry name" value="P-loop_NTPase"/>
</dbReference>
<keyword evidence="8" id="KW-0539">Nucleus</keyword>
<reference evidence="10 11" key="1">
    <citation type="submission" date="2017-12" db="EMBL/GenBank/DDBJ databases">
        <title>Hemimetabolous genomes reveal molecular basis of termite eusociality.</title>
        <authorList>
            <person name="Harrison M.C."/>
            <person name="Jongepier E."/>
            <person name="Robertson H.M."/>
            <person name="Arning N."/>
            <person name="Bitard-Feildel T."/>
            <person name="Chao H."/>
            <person name="Childers C.P."/>
            <person name="Dinh H."/>
            <person name="Doddapaneni H."/>
            <person name="Dugan S."/>
            <person name="Gowin J."/>
            <person name="Greiner C."/>
            <person name="Han Y."/>
            <person name="Hu H."/>
            <person name="Hughes D.S.T."/>
            <person name="Huylmans A.-K."/>
            <person name="Kemena C."/>
            <person name="Kremer L.P.M."/>
            <person name="Lee S.L."/>
            <person name="Lopez-Ezquerra A."/>
            <person name="Mallet L."/>
            <person name="Monroy-Kuhn J.M."/>
            <person name="Moser A."/>
            <person name="Murali S.C."/>
            <person name="Muzny D.M."/>
            <person name="Otani S."/>
            <person name="Piulachs M.-D."/>
            <person name="Poelchau M."/>
            <person name="Qu J."/>
            <person name="Schaub F."/>
            <person name="Wada-Katsumata A."/>
            <person name="Worley K.C."/>
            <person name="Xie Q."/>
            <person name="Ylla G."/>
            <person name="Poulsen M."/>
            <person name="Gibbs R.A."/>
            <person name="Schal C."/>
            <person name="Richards S."/>
            <person name="Belles X."/>
            <person name="Korb J."/>
            <person name="Bornberg-Bauer E."/>
        </authorList>
    </citation>
    <scope>NUCLEOTIDE SEQUENCE [LARGE SCALE GENOMIC DNA]</scope>
    <source>
        <tissue evidence="10">Whole body</tissue>
    </source>
</reference>
<evidence type="ECO:0000256" key="3">
    <source>
        <dbReference type="ARBA" id="ARBA00005043"/>
    </source>
</evidence>
<dbReference type="PANTHER" id="PTHR15641:SF1">
    <property type="entry name" value="ELONGATOR COMPLEX PROTEIN 5"/>
    <property type="match status" value="1"/>
</dbReference>
<dbReference type="OrthoDB" id="166907at2759"/>
<dbReference type="InParanoid" id="A0A2J7QZF9"/>
<evidence type="ECO:0000313" key="11">
    <source>
        <dbReference type="Proteomes" id="UP000235965"/>
    </source>
</evidence>
<dbReference type="GO" id="GO:0000049">
    <property type="term" value="F:tRNA binding"/>
    <property type="evidence" value="ECO:0007669"/>
    <property type="project" value="TreeGrafter"/>
</dbReference>
<comment type="subcellular location">
    <subcellularLocation>
        <location evidence="2">Cytoplasm</location>
    </subcellularLocation>
    <subcellularLocation>
        <location evidence="1">Nucleus</location>
    </subcellularLocation>
</comment>
<evidence type="ECO:0000256" key="5">
    <source>
        <dbReference type="ARBA" id="ARBA00020264"/>
    </source>
</evidence>
<protein>
    <recommendedName>
        <fullName evidence="5">Elongator complex protein 5</fullName>
    </recommendedName>
</protein>
<comment type="pathway">
    <text evidence="3">tRNA modification; 5-methoxycarbonylmethyl-2-thiouridine-tRNA biosynthesis.</text>
</comment>
<proteinExistence type="inferred from homology"/>
<dbReference type="Gene3D" id="3.40.50.300">
    <property type="entry name" value="P-loop containing nucleotide triphosphate hydrolases"/>
    <property type="match status" value="1"/>
</dbReference>
<keyword evidence="6" id="KW-0963">Cytoplasm</keyword>
<evidence type="ECO:0000256" key="7">
    <source>
        <dbReference type="ARBA" id="ARBA00022694"/>
    </source>
</evidence>
<keyword evidence="11" id="KW-1185">Reference proteome</keyword>
<comment type="caution">
    <text evidence="10">The sequence shown here is derived from an EMBL/GenBank/DDBJ whole genome shotgun (WGS) entry which is preliminary data.</text>
</comment>
<evidence type="ECO:0000256" key="1">
    <source>
        <dbReference type="ARBA" id="ARBA00004123"/>
    </source>
</evidence>
<evidence type="ECO:0000256" key="8">
    <source>
        <dbReference type="ARBA" id="ARBA00023242"/>
    </source>
</evidence>
<name>A0A2J7QZF9_9NEOP</name>
<gene>
    <name evidence="10" type="ORF">B7P43_G04669</name>
</gene>
<dbReference type="UniPathway" id="UPA00988"/>
<evidence type="ECO:0000256" key="4">
    <source>
        <dbReference type="ARBA" id="ARBA00009567"/>
    </source>
</evidence>
<evidence type="ECO:0000313" key="10">
    <source>
        <dbReference type="EMBL" id="PNF33969.1"/>
    </source>
</evidence>